<dbReference type="PANTHER" id="PTHR31973:SF187">
    <property type="entry name" value="MUTATOR TRANSPOSASE MUDRA PROTEIN"/>
    <property type="match status" value="1"/>
</dbReference>
<feature type="region of interest" description="Disordered" evidence="1">
    <location>
        <begin position="214"/>
        <end position="254"/>
    </location>
</feature>
<dbReference type="EMBL" id="CP144693">
    <property type="protein sequence ID" value="WVY99898.1"/>
    <property type="molecule type" value="Genomic_DNA"/>
</dbReference>
<feature type="region of interest" description="Disordered" evidence="1">
    <location>
        <begin position="790"/>
        <end position="813"/>
    </location>
</feature>
<organism evidence="4 5">
    <name type="scientific">Vigna mungo</name>
    <name type="common">Black gram</name>
    <name type="synonym">Phaseolus mungo</name>
    <dbReference type="NCBI Taxonomy" id="3915"/>
    <lineage>
        <taxon>Eukaryota</taxon>
        <taxon>Viridiplantae</taxon>
        <taxon>Streptophyta</taxon>
        <taxon>Embryophyta</taxon>
        <taxon>Tracheophyta</taxon>
        <taxon>Spermatophyta</taxon>
        <taxon>Magnoliopsida</taxon>
        <taxon>eudicotyledons</taxon>
        <taxon>Gunneridae</taxon>
        <taxon>Pentapetalae</taxon>
        <taxon>rosids</taxon>
        <taxon>fabids</taxon>
        <taxon>Fabales</taxon>
        <taxon>Fabaceae</taxon>
        <taxon>Papilionoideae</taxon>
        <taxon>50 kb inversion clade</taxon>
        <taxon>NPAAA clade</taxon>
        <taxon>indigoferoid/millettioid clade</taxon>
        <taxon>Phaseoleae</taxon>
        <taxon>Vigna</taxon>
    </lineage>
</organism>
<gene>
    <name evidence="4" type="ORF">V8G54_025968</name>
</gene>
<sequence>MSEERFNVVVHHGGTLVCQYPIEYVGGKKTYWSVDPDRWSYFEAVDAIKKLGYINVRDIFYCIDNMLLKLDDDKSAMNMVGIAKQLGEVKVYVVHGVDDDPELVEIEPSEQQQDQVLLLCQGTLGREGLNDDVHNEEEKDDMDDEQREVHVEEEVVVEEVHLEEEDMNDEQRDVHVEEEVDVEEVHLEEVDMDDEQREVHVEEEVDVEEVHLEEEEVHVEDYTSSVSDDSGDVHSLEGEGHEAQRDVDEGEGDEGLVDVDVNVDEVLRDNIEGAVAVEVSENEESGSEDEVDIAQAEKNPYDRGLSDNEWESEFLPSPDESGSEDESQSCGPFGTFWEVGTKFRDKNEFMEAVRSYAVHGGRDLKFIKNDNRQVRVRCLGAQKSCPWMTYCGYMEGCSTWQLRKVVDNRSCSRQFNIEMMDAKWLSDTLDNSMQQNPNLKINEIRSKALRKWNTNVTLSKARRAKIMASEKLESSLKNQFKRIHDYAHELLNCNPGSTVQVKVDSGNGQSVFQRFYVGFESLQGRVINNYWERSNDQMLPLTYTILEVENKDSWSWFLELLIEDLGGTEVGNACTFMSDQQKEEVLWPKVEESNVESCCKYISQAWEKEMLNMKEVNEEAYKYLIVNPPRSRFTGRSVCDTLTNNMSEGFNSVILEARGKPIITMLEEIRVFLMKRWATNRIKSSNMDFDICPKIRKRLIKESNLSKNWIPRYAFHFNLMLTWTSKIVRAGNDFLLGSLAAMKFLNLDPKNYVPIWFRRSTYEEAYASIIFPVNGHLLWERTPYVDVLPPFNRKLPGRPKKKRRRDETQMTKGGHCKKCSICRQVGHKRNKCPTQHQADLPGPSQPPHQQLTEEITQLSQPPAEEMTQQSEPPPIRPDKLPIRRQRAL</sequence>
<evidence type="ECO:0000259" key="2">
    <source>
        <dbReference type="Pfam" id="PF03108"/>
    </source>
</evidence>
<proteinExistence type="predicted"/>
<protein>
    <recommendedName>
        <fullName evidence="6">Transposase MuDR plant domain-containing protein</fullName>
    </recommendedName>
</protein>
<feature type="compositionally biased region" description="Basic and acidic residues" evidence="1">
    <location>
        <begin position="231"/>
        <end position="247"/>
    </location>
</feature>
<feature type="compositionally biased region" description="Basic residues" evidence="1">
    <location>
        <begin position="795"/>
        <end position="804"/>
    </location>
</feature>
<feature type="region of interest" description="Disordered" evidence="1">
    <location>
        <begin position="300"/>
        <end position="331"/>
    </location>
</feature>
<dbReference type="PANTHER" id="PTHR31973">
    <property type="entry name" value="POLYPROTEIN, PUTATIVE-RELATED"/>
    <property type="match status" value="1"/>
</dbReference>
<evidence type="ECO:0000313" key="5">
    <source>
        <dbReference type="Proteomes" id="UP001374535"/>
    </source>
</evidence>
<feature type="region of interest" description="Disordered" evidence="1">
    <location>
        <begin position="128"/>
        <end position="149"/>
    </location>
</feature>
<dbReference type="Proteomes" id="UP001374535">
    <property type="component" value="Chromosome 8"/>
</dbReference>
<name>A0AAQ3RPF1_VIGMU</name>
<evidence type="ECO:0000259" key="3">
    <source>
        <dbReference type="Pfam" id="PF26130"/>
    </source>
</evidence>
<dbReference type="Pfam" id="PF26130">
    <property type="entry name" value="PB1-like"/>
    <property type="match status" value="1"/>
</dbReference>
<reference evidence="4 5" key="1">
    <citation type="journal article" date="2023" name="Life. Sci Alliance">
        <title>Evolutionary insights into 3D genome organization and epigenetic landscape of Vigna mungo.</title>
        <authorList>
            <person name="Junaid A."/>
            <person name="Singh B."/>
            <person name="Bhatia S."/>
        </authorList>
    </citation>
    <scope>NUCLEOTIDE SEQUENCE [LARGE SCALE GENOMIC DNA]</scope>
    <source>
        <strain evidence="4">Urdbean</strain>
    </source>
</reference>
<feature type="compositionally biased region" description="Basic and acidic residues" evidence="1">
    <location>
        <begin position="128"/>
        <end position="137"/>
    </location>
</feature>
<feature type="domain" description="Transposase MuDR plant" evidence="2">
    <location>
        <begin position="337"/>
        <end position="387"/>
    </location>
</feature>
<dbReference type="Pfam" id="PF03108">
    <property type="entry name" value="DBD_Tnp_Mut"/>
    <property type="match status" value="1"/>
</dbReference>
<feature type="region of interest" description="Disordered" evidence="1">
    <location>
        <begin position="832"/>
        <end position="888"/>
    </location>
</feature>
<keyword evidence="5" id="KW-1185">Reference proteome</keyword>
<evidence type="ECO:0000313" key="4">
    <source>
        <dbReference type="EMBL" id="WVY99898.1"/>
    </source>
</evidence>
<evidence type="ECO:0000256" key="1">
    <source>
        <dbReference type="SAM" id="MobiDB-lite"/>
    </source>
</evidence>
<dbReference type="AlphaFoldDB" id="A0AAQ3RPF1"/>
<feature type="compositionally biased region" description="Polar residues" evidence="1">
    <location>
        <begin position="847"/>
        <end position="870"/>
    </location>
</feature>
<accession>A0AAQ3RPF1</accession>
<evidence type="ECO:0008006" key="6">
    <source>
        <dbReference type="Google" id="ProtNLM"/>
    </source>
</evidence>
<dbReference type="InterPro" id="IPR004332">
    <property type="entry name" value="Transposase_MuDR"/>
</dbReference>
<dbReference type="InterPro" id="IPR058594">
    <property type="entry name" value="PB1-like_dom_pln"/>
</dbReference>
<feature type="domain" description="PB1-like" evidence="3">
    <location>
        <begin position="3"/>
        <end position="95"/>
    </location>
</feature>